<gene>
    <name evidence="5" type="ORF">OUO13_09805</name>
</gene>
<evidence type="ECO:0000259" key="4">
    <source>
        <dbReference type="PROSITE" id="PS50234"/>
    </source>
</evidence>
<dbReference type="Gene3D" id="3.40.50.410">
    <property type="entry name" value="von Willebrand factor, type A domain"/>
    <property type="match status" value="1"/>
</dbReference>
<dbReference type="RefSeq" id="WP_283173693.1">
    <property type="nucleotide sequence ID" value="NZ_JAPNOA010000026.1"/>
</dbReference>
<comment type="caution">
    <text evidence="5">The sequence shown here is derived from an EMBL/GenBank/DDBJ whole genome shotgun (WGS) entry which is preliminary data.</text>
</comment>
<dbReference type="InterPro" id="IPR002035">
    <property type="entry name" value="VWF_A"/>
</dbReference>
<dbReference type="InterPro" id="IPR036465">
    <property type="entry name" value="vWFA_dom_sf"/>
</dbReference>
<dbReference type="Pfam" id="PF05567">
    <property type="entry name" value="T4P_PilY1"/>
    <property type="match status" value="1"/>
</dbReference>
<evidence type="ECO:0000313" key="5">
    <source>
        <dbReference type="EMBL" id="MCY0965482.1"/>
    </source>
</evidence>
<dbReference type="SUPFAM" id="SSF53300">
    <property type="entry name" value="vWA-like"/>
    <property type="match status" value="1"/>
</dbReference>
<name>A0A9X3IRQ3_9GAMM</name>
<organism evidence="5 6">
    <name type="scientific">Parathalassolituus penaei</name>
    <dbReference type="NCBI Taxonomy" id="2997323"/>
    <lineage>
        <taxon>Bacteria</taxon>
        <taxon>Pseudomonadati</taxon>
        <taxon>Pseudomonadota</taxon>
        <taxon>Gammaproteobacteria</taxon>
        <taxon>Oceanospirillales</taxon>
        <taxon>Oceanospirillaceae</taxon>
        <taxon>Parathalassolituus</taxon>
    </lineage>
</organism>
<keyword evidence="6" id="KW-1185">Reference proteome</keyword>
<dbReference type="Proteomes" id="UP001150830">
    <property type="component" value="Unassembled WGS sequence"/>
</dbReference>
<dbReference type="GO" id="GO:0046872">
    <property type="term" value="F:metal ion binding"/>
    <property type="evidence" value="ECO:0007669"/>
    <property type="project" value="UniProtKB-KW"/>
</dbReference>
<feature type="chain" id="PRO_5040919572" evidence="3">
    <location>
        <begin position="22"/>
        <end position="1127"/>
    </location>
</feature>
<dbReference type="EMBL" id="JAPNOA010000026">
    <property type="protein sequence ID" value="MCY0965482.1"/>
    <property type="molecule type" value="Genomic_DNA"/>
</dbReference>
<keyword evidence="1" id="KW-0479">Metal-binding</keyword>
<keyword evidence="3" id="KW-0732">Signal</keyword>
<dbReference type="InterPro" id="IPR008707">
    <property type="entry name" value="B-propeller_PilY1"/>
</dbReference>
<feature type="signal peptide" evidence="3">
    <location>
        <begin position="1"/>
        <end position="21"/>
    </location>
</feature>
<sequence>MRIYWFLIVAFGLLSCASIRADDTEIYVSSSNTTAPNVVFVMDTSGSMSTTVKDSNNISQGTRLSIVRQAAIEVINSTSNINIALLRFNYDQGGRLSTPMMSIDAESTRSVVSDVLNSYTANGSTPMTEALYEAGAFLRGDDMRYGSTTTDNSNLCVTSTDTVVPVVIPGTATQYPWWWEVVKYDWWIIPYTFNSRNMKWISYKSLDKSIRKTLTQTYGITSSNYGTGSVPWWFILDSWFHPYVRNSTTGEFTTWSSLSYNIRYMLNYYYGLTESTYTANVAADTAVPIPGTADTIEYQVQTVCTEYLNLDDTHDGSGKYISPMVDECQTNHIVLFTDGDPNYDTDVNSITQSLVKTLPSSTYPVASNFSTKCSGDGGCAEELAWYYYHADNSTSLENTQPIYIHTIGGFISGSAQNRLDAMATYGGGISGNGSDAQTLKEALTKVFANISSTTGTFSAPAVAVNAFNSMEHLDQLYFSVFRPSNGARWQGNIKRYRIENSTILDVNDAFAVDDTTGFFGDNATSFWTLAEDAPDGSTVASGGIARRLTAPASRMIATWLGSNSSLSASVNRISTSNSNLTQSLFGTSLTTAEFTKLLQWSAGYDVLSGSTTSARREMEDPLHSRPVLLTYGYTTSSSGEKIPDSVLFVGTNSGYLHAFNTDIDSPYEHFAFIPKELLPNLAEYYSGTSSKVYGMDGQISAWHQDSNGNSIVDNGEKAYLYSGMRRGGRNYYALDVSDRNNPKYLWQINGGTGSFSELGQTWSKMQLITVEWGGAAKEVIVFGGGYDAAEDNNDVRTASSMGNAIYMIDPSSGALLWKASPNADANLRLTGMTSAIPANVAPVDKDGDGLVDMLYASDVGGRIWRIDFIGGSNANNYAQGGIIADLGANNSSSENVRFFTAPDVSWTKAGLYYNTTTGKLYEQERYQIAIGSGYRAHPLNNHATDRLYLINDFDTLNAPTSYKTLTRSSLANYSSFSSASASQIRNGLFYTLPDEGEKALSDSITVSGYSYFSTYRPSDPDEKQTGCEPDIGNARTYVLKGGYYESSDSGEIKKVPPTLQSVNLQQPGIPPSPVLIIEGAITDVGSESGGGTGRTCPNGQVITIGAETICTEDGNATLYRNYWREEQ</sequence>
<evidence type="ECO:0000256" key="1">
    <source>
        <dbReference type="ARBA" id="ARBA00022723"/>
    </source>
</evidence>
<protein>
    <submittedName>
        <fullName evidence="5">PilC/PilY family type IV pilus protein</fullName>
    </submittedName>
</protein>
<evidence type="ECO:0000256" key="2">
    <source>
        <dbReference type="ARBA" id="ARBA00022837"/>
    </source>
</evidence>
<dbReference type="AlphaFoldDB" id="A0A9X3IRQ3"/>
<keyword evidence="2" id="KW-0106">Calcium</keyword>
<feature type="domain" description="VWFA" evidence="4">
    <location>
        <begin position="37"/>
        <end position="161"/>
    </location>
</feature>
<reference evidence="5" key="1">
    <citation type="submission" date="2022-11" db="EMBL/GenBank/DDBJ databases">
        <title>Parathalassolutuus dongxingensis gen. nov., sp. nov., a novel member of family Oceanospirillaceae isolated from a coastal shrimp pond in Guangxi, China.</title>
        <authorList>
            <person name="Chen H."/>
        </authorList>
    </citation>
    <scope>NUCLEOTIDE SEQUENCE</scope>
    <source>
        <strain evidence="5">G-43</strain>
    </source>
</reference>
<dbReference type="PROSITE" id="PS51257">
    <property type="entry name" value="PROKAR_LIPOPROTEIN"/>
    <property type="match status" value="1"/>
</dbReference>
<evidence type="ECO:0000256" key="3">
    <source>
        <dbReference type="SAM" id="SignalP"/>
    </source>
</evidence>
<proteinExistence type="predicted"/>
<accession>A0A9X3IRQ3</accession>
<dbReference type="PROSITE" id="PS50234">
    <property type="entry name" value="VWFA"/>
    <property type="match status" value="1"/>
</dbReference>
<evidence type="ECO:0000313" key="6">
    <source>
        <dbReference type="Proteomes" id="UP001150830"/>
    </source>
</evidence>